<gene>
    <name evidence="14" type="ORF">EMPS_05591</name>
</gene>
<dbReference type="SUPFAM" id="SSF57756">
    <property type="entry name" value="Retrovirus zinc finger-like domains"/>
    <property type="match status" value="1"/>
</dbReference>
<reference evidence="14" key="1">
    <citation type="submission" date="2021-11" db="EMBL/GenBank/DDBJ databases">
        <authorList>
            <person name="Herlambang A."/>
            <person name="Guo Y."/>
            <person name="Takashima Y."/>
            <person name="Nishizawa T."/>
        </authorList>
    </citation>
    <scope>NUCLEOTIDE SEQUENCE</scope>
    <source>
        <strain evidence="14">E1425</strain>
    </source>
</reference>
<dbReference type="InterPro" id="IPR036875">
    <property type="entry name" value="Znf_CCHC_sf"/>
</dbReference>
<dbReference type="Gene3D" id="4.10.60.10">
    <property type="entry name" value="Zinc finger, CCHC-type"/>
    <property type="match status" value="1"/>
</dbReference>
<dbReference type="Gene3D" id="3.30.420.10">
    <property type="entry name" value="Ribonuclease H-like superfamily/Ribonuclease H"/>
    <property type="match status" value="1"/>
</dbReference>
<dbReference type="Pfam" id="PF00665">
    <property type="entry name" value="rve"/>
    <property type="match status" value="1"/>
</dbReference>
<evidence type="ECO:0000259" key="12">
    <source>
        <dbReference type="PROSITE" id="PS50878"/>
    </source>
</evidence>
<comment type="caution">
    <text evidence="14">The sequence shown here is derived from an EMBL/GenBank/DDBJ whole genome shotgun (WGS) entry which is preliminary data.</text>
</comment>
<dbReference type="SUPFAM" id="SSF56672">
    <property type="entry name" value="DNA/RNA polymerases"/>
    <property type="match status" value="1"/>
</dbReference>
<dbReference type="GO" id="GO:0008233">
    <property type="term" value="F:peptidase activity"/>
    <property type="evidence" value="ECO:0007669"/>
    <property type="project" value="UniProtKB-KW"/>
</dbReference>
<dbReference type="Gene3D" id="2.40.70.10">
    <property type="entry name" value="Acid Proteases"/>
    <property type="match status" value="1"/>
</dbReference>
<dbReference type="Pfam" id="PF17921">
    <property type="entry name" value="Integrase_H2C2"/>
    <property type="match status" value="1"/>
</dbReference>
<keyword evidence="6" id="KW-0255">Endonuclease</keyword>
<dbReference type="GO" id="GO:0015074">
    <property type="term" value="P:DNA integration"/>
    <property type="evidence" value="ECO:0007669"/>
    <property type="project" value="InterPro"/>
</dbReference>
<name>A0A9P3HB99_9FUNG</name>
<dbReference type="InterPro" id="IPR043128">
    <property type="entry name" value="Rev_trsase/Diguanyl_cyclase"/>
</dbReference>
<evidence type="ECO:0000259" key="13">
    <source>
        <dbReference type="PROSITE" id="PS50994"/>
    </source>
</evidence>
<accession>A0A9P3HB99</accession>
<feature type="region of interest" description="Disordered" evidence="10">
    <location>
        <begin position="218"/>
        <end position="237"/>
    </location>
</feature>
<dbReference type="EC" id="2.7.7.49" evidence="1"/>
<keyword evidence="3" id="KW-0808">Transferase</keyword>
<keyword evidence="8" id="KW-0695">RNA-directed DNA polymerase</keyword>
<evidence type="ECO:0000256" key="4">
    <source>
        <dbReference type="ARBA" id="ARBA00022695"/>
    </source>
</evidence>
<dbReference type="SUPFAM" id="SSF53098">
    <property type="entry name" value="Ribonuclease H-like"/>
    <property type="match status" value="1"/>
</dbReference>
<dbReference type="Gene3D" id="2.30.30.850">
    <property type="match status" value="1"/>
</dbReference>
<dbReference type="Gene3D" id="3.30.70.270">
    <property type="match status" value="2"/>
</dbReference>
<dbReference type="GO" id="GO:0003676">
    <property type="term" value="F:nucleic acid binding"/>
    <property type="evidence" value="ECO:0007669"/>
    <property type="project" value="InterPro"/>
</dbReference>
<evidence type="ECO:0000256" key="5">
    <source>
        <dbReference type="ARBA" id="ARBA00022722"/>
    </source>
</evidence>
<keyword evidence="9" id="KW-0862">Zinc</keyword>
<evidence type="ECO:0000256" key="8">
    <source>
        <dbReference type="ARBA" id="ARBA00022918"/>
    </source>
</evidence>
<dbReference type="PROSITE" id="PS50994">
    <property type="entry name" value="INTEGRASE"/>
    <property type="match status" value="1"/>
</dbReference>
<dbReference type="GO" id="GO:0008270">
    <property type="term" value="F:zinc ion binding"/>
    <property type="evidence" value="ECO:0007669"/>
    <property type="project" value="UniProtKB-KW"/>
</dbReference>
<dbReference type="GO" id="GO:0003964">
    <property type="term" value="F:RNA-directed DNA polymerase activity"/>
    <property type="evidence" value="ECO:0007669"/>
    <property type="project" value="UniProtKB-KW"/>
</dbReference>
<evidence type="ECO:0000259" key="11">
    <source>
        <dbReference type="PROSITE" id="PS50158"/>
    </source>
</evidence>
<dbReference type="Gene3D" id="3.10.10.10">
    <property type="entry name" value="HIV Type 1 Reverse Transcriptase, subunit A, domain 1"/>
    <property type="match status" value="1"/>
</dbReference>
<dbReference type="InterPro" id="IPR005162">
    <property type="entry name" value="Retrotrans_gag_dom"/>
</dbReference>
<dbReference type="PANTHER" id="PTHR37984">
    <property type="entry name" value="PROTEIN CBG26694"/>
    <property type="match status" value="1"/>
</dbReference>
<dbReference type="Gene3D" id="1.10.340.70">
    <property type="match status" value="1"/>
</dbReference>
<evidence type="ECO:0000256" key="9">
    <source>
        <dbReference type="PROSITE-ProRule" id="PRU00047"/>
    </source>
</evidence>
<dbReference type="Pfam" id="PF03732">
    <property type="entry name" value="Retrotrans_gag"/>
    <property type="match status" value="1"/>
</dbReference>
<feature type="compositionally biased region" description="Low complexity" evidence="10">
    <location>
        <begin position="290"/>
        <end position="300"/>
    </location>
</feature>
<dbReference type="FunFam" id="3.10.20.370:FF:000001">
    <property type="entry name" value="Retrovirus-related Pol polyprotein from transposon 17.6-like protein"/>
    <property type="match status" value="1"/>
</dbReference>
<dbReference type="Proteomes" id="UP000827284">
    <property type="component" value="Unassembled WGS sequence"/>
</dbReference>
<dbReference type="InterPro" id="IPR050951">
    <property type="entry name" value="Retrovirus_Pol_polyprotein"/>
</dbReference>
<dbReference type="FunFam" id="3.10.10.10:FF:000007">
    <property type="entry name" value="Retrovirus-related Pol polyprotein from transposon 17.6-like Protein"/>
    <property type="match status" value="1"/>
</dbReference>
<evidence type="ECO:0000256" key="6">
    <source>
        <dbReference type="ARBA" id="ARBA00022759"/>
    </source>
</evidence>
<keyword evidence="5" id="KW-0540">Nuclease</keyword>
<dbReference type="SMART" id="SM00343">
    <property type="entry name" value="ZnF_C2HC"/>
    <property type="match status" value="2"/>
</dbReference>
<dbReference type="EMBL" id="BQFW01000007">
    <property type="protein sequence ID" value="GJJ73233.1"/>
    <property type="molecule type" value="Genomic_DNA"/>
</dbReference>
<dbReference type="Pfam" id="PF17917">
    <property type="entry name" value="RT_RNaseH"/>
    <property type="match status" value="1"/>
</dbReference>
<feature type="domain" description="Integrase catalytic" evidence="13">
    <location>
        <begin position="1150"/>
        <end position="1309"/>
    </location>
</feature>
<dbReference type="InterPro" id="IPR041588">
    <property type="entry name" value="Integrase_H2C2"/>
</dbReference>
<protein>
    <recommendedName>
        <fullName evidence="1">RNA-directed DNA polymerase</fullName>
        <ecNumber evidence="1">2.7.7.49</ecNumber>
    </recommendedName>
</protein>
<keyword evidence="9" id="KW-0863">Zinc-finger</keyword>
<dbReference type="PANTHER" id="PTHR37984:SF5">
    <property type="entry name" value="PROTEIN NYNRIN-LIKE"/>
    <property type="match status" value="1"/>
</dbReference>
<evidence type="ECO:0000313" key="14">
    <source>
        <dbReference type="EMBL" id="GJJ73233.1"/>
    </source>
</evidence>
<dbReference type="InterPro" id="IPR036397">
    <property type="entry name" value="RNaseH_sf"/>
</dbReference>
<dbReference type="InterPro" id="IPR041373">
    <property type="entry name" value="RT_RNaseH"/>
</dbReference>
<dbReference type="CDD" id="cd01647">
    <property type="entry name" value="RT_LTR"/>
    <property type="match status" value="1"/>
</dbReference>
<proteinExistence type="predicted"/>
<reference evidence="14" key="2">
    <citation type="journal article" date="2022" name="Microbiol. Resour. Announc.">
        <title>Whole-Genome Sequence of Entomortierella parvispora E1425, a Mucoromycotan Fungus Associated with Burkholderiaceae-Related Endosymbiotic Bacteria.</title>
        <authorList>
            <person name="Herlambang A."/>
            <person name="Guo Y."/>
            <person name="Takashima Y."/>
            <person name="Narisawa K."/>
            <person name="Ohta H."/>
            <person name="Nishizawa T."/>
        </authorList>
    </citation>
    <scope>NUCLEOTIDE SEQUENCE</scope>
    <source>
        <strain evidence="14">E1425</strain>
    </source>
</reference>
<dbReference type="CDD" id="cd09274">
    <property type="entry name" value="RNase_HI_RT_Ty3"/>
    <property type="match status" value="1"/>
</dbReference>
<dbReference type="FunFam" id="3.30.420.10:FF:000032">
    <property type="entry name" value="Retrovirus-related Pol polyprotein from transposon 297-like Protein"/>
    <property type="match status" value="1"/>
</dbReference>
<feature type="compositionally biased region" description="Polar residues" evidence="10">
    <location>
        <begin position="259"/>
        <end position="268"/>
    </location>
</feature>
<dbReference type="Pfam" id="PF00078">
    <property type="entry name" value="RVT_1"/>
    <property type="match status" value="1"/>
</dbReference>
<keyword evidence="9" id="KW-0479">Metal-binding</keyword>
<keyword evidence="15" id="KW-1185">Reference proteome</keyword>
<evidence type="ECO:0000256" key="2">
    <source>
        <dbReference type="ARBA" id="ARBA00022670"/>
    </source>
</evidence>
<evidence type="ECO:0000256" key="1">
    <source>
        <dbReference type="ARBA" id="ARBA00012493"/>
    </source>
</evidence>
<sequence>MNQHQHNFDDDIDDEPNMSSYHAASTFTVPEPVIHNDHPKKNLLPSDHETFNGTCSHHEARAWLLQTELIADISEIPRPKWPRAAIAKLRGDARVWGLNYNSLHTNATWDTFSAAFLSQFSSEDLEETLRNELDSVVWEKTDTPNTFFHRFQFALMPLGTNVSEGEKVHVFKTRSPQFLRKFLIEHQVKTWQQVRQHCEIRTEMSTSLGIISQSAQNRINQARQTPPSRPFVAPSRFGSPRLFQHHAAATAPPPRPSHITGNPTTGFSTGKRVSFSGHPFSRPPDRRDSTQNQNQSQGRRSSMDMDVDVFNIECHNCGDNHKAAECPKPQTCYNCGQRGHYKRDCPQGGQNQGRPQRRNRPNVNINMTHIDPQDFKPETCPLMVLSVKNPRNPSSMKNESMSRPLYEQPMQGDLGAKALGEVILRVVIGEHTCRFTATVVPDLAHDVFIGLPWMFRYKPQINWDRYSLTWQVNGRKHEAIARSQPASTLLQNEQVPELAYVQTNAQRFLHTMAADDTQEAGIVWLMKTHVPEHTRAEELMTNPDLTVEQQAQIDEIVKEYQQDVFAPLSEMPPARPGFDHQIPTGVTSPVVKKIYKMSPLELKTLKEQLDELLRLGYIQPSTSPWAAPVLFVKKKDGTLRLCIDYRGLNAVTIKNKYFLPHTDEFFDRMRGARYFSKLDLQQGYHQLQVAEEDRPKTAFSTRYGHYEYCVMAFGLTNAPASFQAFMNTIFSKELDQFVVVYLDDILIYSKTFEEHLKHIRTVLSTLRKHHLHAKQSKCAFGLSSITFVGHVISYDGIQVDPAKVAVVKNWPTPTNVQELRSFIGFVNYHRRHIFHHAEVTACLTDLLTTGPGPNKGKLRPVPTWGPVQQAAFDGIKELLATTPVLCLGHPDEPYYMETDASDIATGGVLYQMHEGKRHPVAYESRKLKPAEKNYPVHEKELLAIVHACRAWRTFILGAPENVVYTDHASLRFLLTQPHLSPRMTRWVEFLAPYNLSIQYKAGATNIAADALSRLQVNNVTAGRHIDTWDWPLLVPAFLDDGSFPPHTDGDTKKRVRKEAHNFTTDDDELRYMVEGRAVPFVPFAERADRLIELHTDIGHLGESGTFDLAKTRMWWPSLRADIKAVVRECKPCQLVKPGGDRSVAPLHPLAPARPFERWGIDFIGRMPATKKGNRWIITAIDHATNWPIARALPEATADAVATFLYEEIVLQFGCPSEIVSDRGANFMSDVLQRYLEKLHIKHKATSAYHPRSNGKCERLNGVIGHMLSKYVGTHVHSWDQYLHQSLFACRVHISQRTKVSPFQLVYGLEPRLPQDPVRPFLFDFQDQDDFAEHRRKTFREIDALREKHLQAQQTAADDMAAHHEETHTVTDHKFAVGDFVLVKNFGRTKLQPHFYGPLEVIRITPLSTYQLRWGDGELKTDLVHQDRLKRAYPPDEASARRAWVTKTKHTMEQANDNSDDGLPIESRTEEEQRVEEALALRTANEDYLARRDQLGTYEPPMMGSAAEAARVYRQALAASAPKPRRRGQRTREPRVNQLQAGRGRPEACGGSVVNQTAFIPASSASDHMTYDHLTADTPDVVARPHCTCAARHRRCRLPSIVYTHERSISCFSDINLPTVANQKLVSTPVDQAL</sequence>
<dbReference type="OrthoDB" id="3158924at2759"/>
<keyword evidence="2" id="KW-0645">Protease</keyword>
<organism evidence="14 15">
    <name type="scientific">Entomortierella parvispora</name>
    <dbReference type="NCBI Taxonomy" id="205924"/>
    <lineage>
        <taxon>Eukaryota</taxon>
        <taxon>Fungi</taxon>
        <taxon>Fungi incertae sedis</taxon>
        <taxon>Mucoromycota</taxon>
        <taxon>Mortierellomycotina</taxon>
        <taxon>Mortierellomycetes</taxon>
        <taxon>Mortierellales</taxon>
        <taxon>Mortierellaceae</taxon>
        <taxon>Entomortierella</taxon>
    </lineage>
</organism>
<feature type="region of interest" description="Disordered" evidence="10">
    <location>
        <begin position="1517"/>
        <end position="1549"/>
    </location>
</feature>
<feature type="domain" description="CCHC-type" evidence="11">
    <location>
        <begin position="332"/>
        <end position="347"/>
    </location>
</feature>
<dbReference type="InterPro" id="IPR001584">
    <property type="entry name" value="Integrase_cat-core"/>
</dbReference>
<dbReference type="InterPro" id="IPR001878">
    <property type="entry name" value="Znf_CCHC"/>
</dbReference>
<feature type="region of interest" description="Disordered" evidence="10">
    <location>
        <begin position="247"/>
        <end position="304"/>
    </location>
</feature>
<dbReference type="PROSITE" id="PS50878">
    <property type="entry name" value="RT_POL"/>
    <property type="match status" value="1"/>
</dbReference>
<dbReference type="GO" id="GO:0005634">
    <property type="term" value="C:nucleus"/>
    <property type="evidence" value="ECO:0007669"/>
    <property type="project" value="UniProtKB-ARBA"/>
</dbReference>
<dbReference type="InterPro" id="IPR043502">
    <property type="entry name" value="DNA/RNA_pol_sf"/>
</dbReference>
<evidence type="ECO:0000256" key="7">
    <source>
        <dbReference type="ARBA" id="ARBA00022801"/>
    </source>
</evidence>
<evidence type="ECO:0000256" key="3">
    <source>
        <dbReference type="ARBA" id="ARBA00022679"/>
    </source>
</evidence>
<keyword evidence="4" id="KW-0548">Nucleotidyltransferase</keyword>
<keyword evidence="7" id="KW-0378">Hydrolase</keyword>
<dbReference type="GO" id="GO:0006508">
    <property type="term" value="P:proteolysis"/>
    <property type="evidence" value="ECO:0007669"/>
    <property type="project" value="UniProtKB-KW"/>
</dbReference>
<dbReference type="Pfam" id="PF00098">
    <property type="entry name" value="zf-CCHC"/>
    <property type="match status" value="1"/>
</dbReference>
<dbReference type="InterPro" id="IPR021109">
    <property type="entry name" value="Peptidase_aspartic_dom_sf"/>
</dbReference>
<dbReference type="InterPro" id="IPR000477">
    <property type="entry name" value="RT_dom"/>
</dbReference>
<dbReference type="GO" id="GO:0004519">
    <property type="term" value="F:endonuclease activity"/>
    <property type="evidence" value="ECO:0007669"/>
    <property type="project" value="UniProtKB-KW"/>
</dbReference>
<dbReference type="PROSITE" id="PS50158">
    <property type="entry name" value="ZF_CCHC"/>
    <property type="match status" value="1"/>
</dbReference>
<evidence type="ECO:0000313" key="15">
    <source>
        <dbReference type="Proteomes" id="UP000827284"/>
    </source>
</evidence>
<evidence type="ECO:0000256" key="10">
    <source>
        <dbReference type="SAM" id="MobiDB-lite"/>
    </source>
</evidence>
<dbReference type="InterPro" id="IPR012337">
    <property type="entry name" value="RNaseH-like_sf"/>
</dbReference>
<feature type="domain" description="Reverse transcriptase" evidence="12">
    <location>
        <begin position="613"/>
        <end position="792"/>
    </location>
</feature>
<feature type="compositionally biased region" description="Basic and acidic residues" evidence="10">
    <location>
        <begin position="34"/>
        <end position="49"/>
    </location>
</feature>
<feature type="region of interest" description="Disordered" evidence="10">
    <location>
        <begin position="30"/>
        <end position="49"/>
    </location>
</feature>